<proteinExistence type="predicted"/>
<protein>
    <submittedName>
        <fullName evidence="2">Uncharacterized protein</fullName>
    </submittedName>
</protein>
<dbReference type="GeneID" id="19948708"/>
<dbReference type="OrthoDB" id="64020at2759"/>
<dbReference type="InterPro" id="IPR016024">
    <property type="entry name" value="ARM-type_fold"/>
</dbReference>
<dbReference type="RefSeq" id="XP_008612067.1">
    <property type="nucleotide sequence ID" value="XM_008613845.1"/>
</dbReference>
<feature type="region of interest" description="Disordered" evidence="1">
    <location>
        <begin position="96"/>
        <end position="124"/>
    </location>
</feature>
<organism evidence="2 3">
    <name type="scientific">Saprolegnia diclina (strain VS20)</name>
    <dbReference type="NCBI Taxonomy" id="1156394"/>
    <lineage>
        <taxon>Eukaryota</taxon>
        <taxon>Sar</taxon>
        <taxon>Stramenopiles</taxon>
        <taxon>Oomycota</taxon>
        <taxon>Saprolegniomycetes</taxon>
        <taxon>Saprolegniales</taxon>
        <taxon>Saprolegniaceae</taxon>
        <taxon>Saprolegnia</taxon>
    </lineage>
</organism>
<dbReference type="InParanoid" id="T0QIW7"/>
<keyword evidence="3" id="KW-1185">Reference proteome</keyword>
<dbReference type="SUPFAM" id="SSF48371">
    <property type="entry name" value="ARM repeat"/>
    <property type="match status" value="1"/>
</dbReference>
<dbReference type="AlphaFoldDB" id="T0QIW7"/>
<feature type="region of interest" description="Disordered" evidence="1">
    <location>
        <begin position="702"/>
        <end position="727"/>
    </location>
</feature>
<name>T0QIW7_SAPDV</name>
<feature type="compositionally biased region" description="Acidic residues" evidence="1">
    <location>
        <begin position="706"/>
        <end position="727"/>
    </location>
</feature>
<dbReference type="OMA" id="QQVIATC"/>
<gene>
    <name evidence="2" type="ORF">SDRG_07981</name>
</gene>
<dbReference type="VEuPathDB" id="FungiDB:SDRG_07981"/>
<evidence type="ECO:0000313" key="3">
    <source>
        <dbReference type="Proteomes" id="UP000030762"/>
    </source>
</evidence>
<dbReference type="Proteomes" id="UP000030762">
    <property type="component" value="Unassembled WGS sequence"/>
</dbReference>
<feature type="region of interest" description="Disordered" evidence="1">
    <location>
        <begin position="1"/>
        <end position="83"/>
    </location>
</feature>
<dbReference type="EMBL" id="JH767154">
    <property type="protein sequence ID" value="EQC34661.1"/>
    <property type="molecule type" value="Genomic_DNA"/>
</dbReference>
<reference evidence="2 3" key="1">
    <citation type="submission" date="2012-04" db="EMBL/GenBank/DDBJ databases">
        <title>The Genome Sequence of Saprolegnia declina VS20.</title>
        <authorList>
            <consortium name="The Broad Institute Genome Sequencing Platform"/>
            <person name="Russ C."/>
            <person name="Nusbaum C."/>
            <person name="Tyler B."/>
            <person name="van West P."/>
            <person name="Dieguez-Uribeondo J."/>
            <person name="de Bruijn I."/>
            <person name="Tripathy S."/>
            <person name="Jiang R."/>
            <person name="Young S.K."/>
            <person name="Zeng Q."/>
            <person name="Gargeya S."/>
            <person name="Fitzgerald M."/>
            <person name="Haas B."/>
            <person name="Abouelleil A."/>
            <person name="Alvarado L."/>
            <person name="Arachchi H.M."/>
            <person name="Berlin A."/>
            <person name="Chapman S.B."/>
            <person name="Goldberg J."/>
            <person name="Griggs A."/>
            <person name="Gujja S."/>
            <person name="Hansen M."/>
            <person name="Howarth C."/>
            <person name="Imamovic A."/>
            <person name="Larimer J."/>
            <person name="McCowen C."/>
            <person name="Montmayeur A."/>
            <person name="Murphy C."/>
            <person name="Neiman D."/>
            <person name="Pearson M."/>
            <person name="Priest M."/>
            <person name="Roberts A."/>
            <person name="Saif S."/>
            <person name="Shea T."/>
            <person name="Sisk P."/>
            <person name="Sykes S."/>
            <person name="Wortman J."/>
            <person name="Nusbaum C."/>
            <person name="Birren B."/>
        </authorList>
    </citation>
    <scope>NUCLEOTIDE SEQUENCE [LARGE SCALE GENOMIC DNA]</scope>
    <source>
        <strain evidence="2 3">VS20</strain>
    </source>
</reference>
<dbReference type="eggNOG" id="ENOG502RKG3">
    <property type="taxonomic scope" value="Eukaryota"/>
</dbReference>
<evidence type="ECO:0000313" key="2">
    <source>
        <dbReference type="EMBL" id="EQC34661.1"/>
    </source>
</evidence>
<accession>T0QIW7</accession>
<evidence type="ECO:0000256" key="1">
    <source>
        <dbReference type="SAM" id="MobiDB-lite"/>
    </source>
</evidence>
<sequence length="727" mass="79609">MDQNLTEASMEHGLGGASRGEPMKGLGDMPDPAIDDFLVDDEVRPLQPETHPEQAAVASIASPAPREAPVEPPVATSTNGMHAASSVQPIVPAATPTTADEPVAAKRAGPTLDESGPTKRPKPIETTVPAMSAEALKTAPSWLTHPATPPVVVKPVPATVSTVKPCWLCGRNDGQVLPCMGCLITVHAECIGGHQLCGSCRLTQAAPAFEPVANSDPTTAAMVRGISYIHSVMSKPDLFSLVGHVSVLHLLELAVHAPPAVKPMAEYYIPQFTQRWLRDKLVDVVTKKLSTKDLINAIVGLYSLKRANVSNALVEAIAVQIAQHSVVDLLGWDPRRELPNVRYSNLCGGCGIRNDRRVVKCKCGRLCSFPSLYEGFRSTFVIVYHAEQVGMSIGCSIVDVIQHWPVLRKCYITNPASVQENTLYGEQLKMICSLLDLLSNHGTRLFHPSLFALEHKLLFNADMLRKWMNSTMYDQLGTALHCMQLFSVTSPAHQQVIATCRTFVSQHQQLNGSWGFVNETHKYVDILRYKATHSCVKALMSPIASGFGPSHVDVHAYLQQWTPTPHMTPAGIHITHRSFDNLRKMYKGHFEIGKPDDDGNVLRAAIQQHLSNLLQTTTETDPVVTPRGWQRYTRDVWDRDTVIESYNVLTMSDLSIFDGLKFEDGEVLVAADEAAANAQDDDDLLINDDEDDDDDDVIDTDTAILVDDDDDDEETKTNADGDDDDAA</sequence>